<dbReference type="CDD" id="cd17546">
    <property type="entry name" value="REC_hyHK_CKI1_RcsC-like"/>
    <property type="match status" value="1"/>
</dbReference>
<dbReference type="PANTHER" id="PTHR45339">
    <property type="entry name" value="HYBRID SIGNAL TRANSDUCTION HISTIDINE KINASE J"/>
    <property type="match status" value="1"/>
</dbReference>
<dbReference type="PANTHER" id="PTHR45339:SF1">
    <property type="entry name" value="HYBRID SIGNAL TRANSDUCTION HISTIDINE KINASE J"/>
    <property type="match status" value="1"/>
</dbReference>
<sequence>MLAKEAYNLHILVVEDNKVNQMVARKLLEKLGCTCKVAENGLEALEVLETSEAFDLILMDCMMPVMDGLEATEKIRASGQSYASIPIVAFTANAMESDQIACKSAGMNDFLVKPVTLTLLSEKLALWIRD</sequence>
<dbReference type="PROSITE" id="PS50110">
    <property type="entry name" value="RESPONSE_REGULATORY"/>
    <property type="match status" value="1"/>
</dbReference>
<gene>
    <name evidence="5" type="ORF">GZ78_12870</name>
</gene>
<feature type="domain" description="Response regulatory" evidence="4">
    <location>
        <begin position="10"/>
        <end position="128"/>
    </location>
</feature>
<dbReference type="SUPFAM" id="SSF52172">
    <property type="entry name" value="CheY-like"/>
    <property type="match status" value="1"/>
</dbReference>
<evidence type="ECO:0000256" key="1">
    <source>
        <dbReference type="ARBA" id="ARBA00022553"/>
    </source>
</evidence>
<dbReference type="EMBL" id="JOKH01000002">
    <property type="protein sequence ID" value="KEQ18389.1"/>
    <property type="molecule type" value="Genomic_DNA"/>
</dbReference>
<evidence type="ECO:0000259" key="4">
    <source>
        <dbReference type="PROSITE" id="PS50110"/>
    </source>
</evidence>
<keyword evidence="2" id="KW-0902">Two-component regulatory system</keyword>
<name>A0A081NIW6_9GAMM</name>
<evidence type="ECO:0000256" key="2">
    <source>
        <dbReference type="ARBA" id="ARBA00023012"/>
    </source>
</evidence>
<dbReference type="AlphaFoldDB" id="A0A081NIW6"/>
<reference evidence="5 6" key="1">
    <citation type="submission" date="2014-06" db="EMBL/GenBank/DDBJ databases">
        <title>Whole Genome Sequences of Three Symbiotic Endozoicomonas Bacteria.</title>
        <authorList>
            <person name="Neave M.J."/>
            <person name="Apprill A."/>
            <person name="Voolstra C.R."/>
        </authorList>
    </citation>
    <scope>NUCLEOTIDE SEQUENCE [LARGE SCALE GENOMIC DNA]</scope>
    <source>
        <strain evidence="5 6">DSM 25634</strain>
    </source>
</reference>
<keyword evidence="6" id="KW-1185">Reference proteome</keyword>
<proteinExistence type="predicted"/>
<dbReference type="InterPro" id="IPR011006">
    <property type="entry name" value="CheY-like_superfamily"/>
</dbReference>
<dbReference type="STRING" id="1137799.GZ78_12870"/>
<evidence type="ECO:0000313" key="5">
    <source>
        <dbReference type="EMBL" id="KEQ18389.1"/>
    </source>
</evidence>
<protein>
    <recommendedName>
        <fullName evidence="4">Response regulatory domain-containing protein</fullName>
    </recommendedName>
</protein>
<accession>A0A081NIW6</accession>
<comment type="caution">
    <text evidence="5">The sequence shown here is derived from an EMBL/GenBank/DDBJ whole genome shotgun (WGS) entry which is preliminary data.</text>
</comment>
<dbReference type="InterPro" id="IPR001789">
    <property type="entry name" value="Sig_transdc_resp-reg_receiver"/>
</dbReference>
<evidence type="ECO:0000313" key="6">
    <source>
        <dbReference type="Proteomes" id="UP000028073"/>
    </source>
</evidence>
<keyword evidence="1 3" id="KW-0597">Phosphoprotein</keyword>
<feature type="modified residue" description="4-aspartylphosphate" evidence="3">
    <location>
        <position position="60"/>
    </location>
</feature>
<dbReference type="Gene3D" id="3.40.50.2300">
    <property type="match status" value="1"/>
</dbReference>
<dbReference type="SMART" id="SM00448">
    <property type="entry name" value="REC"/>
    <property type="match status" value="1"/>
</dbReference>
<dbReference type="Pfam" id="PF00072">
    <property type="entry name" value="Response_reg"/>
    <property type="match status" value="1"/>
</dbReference>
<dbReference type="RefSeq" id="WP_034835668.1">
    <property type="nucleotide sequence ID" value="NZ_JOKH01000002.1"/>
</dbReference>
<dbReference type="Proteomes" id="UP000028073">
    <property type="component" value="Unassembled WGS sequence"/>
</dbReference>
<organism evidence="5 6">
    <name type="scientific">Endozoicomonas numazuensis</name>
    <dbReference type="NCBI Taxonomy" id="1137799"/>
    <lineage>
        <taxon>Bacteria</taxon>
        <taxon>Pseudomonadati</taxon>
        <taxon>Pseudomonadota</taxon>
        <taxon>Gammaproteobacteria</taxon>
        <taxon>Oceanospirillales</taxon>
        <taxon>Endozoicomonadaceae</taxon>
        <taxon>Endozoicomonas</taxon>
    </lineage>
</organism>
<dbReference type="GO" id="GO:0000160">
    <property type="term" value="P:phosphorelay signal transduction system"/>
    <property type="evidence" value="ECO:0007669"/>
    <property type="project" value="UniProtKB-KW"/>
</dbReference>
<evidence type="ECO:0000256" key="3">
    <source>
        <dbReference type="PROSITE-ProRule" id="PRU00169"/>
    </source>
</evidence>
<dbReference type="eggNOG" id="COG0784">
    <property type="taxonomic scope" value="Bacteria"/>
</dbReference>